<accession>A0ACB9H615</accession>
<sequence>MDRRSWLWRRRSSEKSPGETESSGGSISSHSERFSDDQMYSNQSSLSPDVTSKAEPPPEELEGGIKTLSEKLSAALVNISIKEDLVKQHSKVAEEAVEGWEKAENEVSALRQQIEVVTLRNSTLEDRVCQLDGALKECLRQLRQTREEKDQKITEIIKKETSEWQITKSQLENQLNELRATKKTDPFLVQKMEKENSDLKLELASMAEELEIRLIERELSNQAAESASKLHLESVKKSAKLELECRRLNAALRKALVANDRSRSVGENDRNAPAVEINLMDDFLEMERLVGLPKNDSRDSVHTVDQVSEIEEILKRVETEKKNLEIKLNEREKALERSRNQLKDAELKLIEMEGLLVSSNDARETTEKELESTKGIVEVLQERVKRSELEVVELKSQLESRLGDAYAKKNEAELKFKRLEAELESLIPKVGSLEAEVKMERALSRKMETKCRELEGEISRLQLENQYTGNIHTLELESEMVELKTQLDIIRNERREAESQLQDANAKKNKAESRIETLEAELESLIPKVKSLEAELGKERALSGKMETKCRELEGDILRLQHQNQYPKAAIQNIELRVKQDTELALAGTKFAECQKTIASLNHQLKSLATIEDFLMDTNEFSRHI</sequence>
<evidence type="ECO:0000313" key="2">
    <source>
        <dbReference type="Proteomes" id="UP001055811"/>
    </source>
</evidence>
<name>A0ACB9H615_CICIN</name>
<reference evidence="2" key="1">
    <citation type="journal article" date="2022" name="Mol. Ecol. Resour.">
        <title>The genomes of chicory, endive, great burdock and yacon provide insights into Asteraceae palaeo-polyploidization history and plant inulin production.</title>
        <authorList>
            <person name="Fan W."/>
            <person name="Wang S."/>
            <person name="Wang H."/>
            <person name="Wang A."/>
            <person name="Jiang F."/>
            <person name="Liu H."/>
            <person name="Zhao H."/>
            <person name="Xu D."/>
            <person name="Zhang Y."/>
        </authorList>
    </citation>
    <scope>NUCLEOTIDE SEQUENCE [LARGE SCALE GENOMIC DNA]</scope>
    <source>
        <strain evidence="2">cv. Punajuju</strain>
    </source>
</reference>
<dbReference type="Proteomes" id="UP001055811">
    <property type="component" value="Linkage Group LG01"/>
</dbReference>
<evidence type="ECO:0000313" key="1">
    <source>
        <dbReference type="EMBL" id="KAI3790741.1"/>
    </source>
</evidence>
<comment type="caution">
    <text evidence="1">The sequence shown here is derived from an EMBL/GenBank/DDBJ whole genome shotgun (WGS) entry which is preliminary data.</text>
</comment>
<keyword evidence="2" id="KW-1185">Reference proteome</keyword>
<proteinExistence type="predicted"/>
<reference evidence="1 2" key="2">
    <citation type="journal article" date="2022" name="Mol. Ecol. Resour.">
        <title>The genomes of chicory, endive, great burdock and yacon provide insights into Asteraceae paleo-polyploidization history and plant inulin production.</title>
        <authorList>
            <person name="Fan W."/>
            <person name="Wang S."/>
            <person name="Wang H."/>
            <person name="Wang A."/>
            <person name="Jiang F."/>
            <person name="Liu H."/>
            <person name="Zhao H."/>
            <person name="Xu D."/>
            <person name="Zhang Y."/>
        </authorList>
    </citation>
    <scope>NUCLEOTIDE SEQUENCE [LARGE SCALE GENOMIC DNA]</scope>
    <source>
        <strain evidence="2">cv. Punajuju</strain>
        <tissue evidence="1">Leaves</tissue>
    </source>
</reference>
<organism evidence="1 2">
    <name type="scientific">Cichorium intybus</name>
    <name type="common">Chicory</name>
    <dbReference type="NCBI Taxonomy" id="13427"/>
    <lineage>
        <taxon>Eukaryota</taxon>
        <taxon>Viridiplantae</taxon>
        <taxon>Streptophyta</taxon>
        <taxon>Embryophyta</taxon>
        <taxon>Tracheophyta</taxon>
        <taxon>Spermatophyta</taxon>
        <taxon>Magnoliopsida</taxon>
        <taxon>eudicotyledons</taxon>
        <taxon>Gunneridae</taxon>
        <taxon>Pentapetalae</taxon>
        <taxon>asterids</taxon>
        <taxon>campanulids</taxon>
        <taxon>Asterales</taxon>
        <taxon>Asteraceae</taxon>
        <taxon>Cichorioideae</taxon>
        <taxon>Cichorieae</taxon>
        <taxon>Cichoriinae</taxon>
        <taxon>Cichorium</taxon>
    </lineage>
</organism>
<dbReference type="EMBL" id="CM042009">
    <property type="protein sequence ID" value="KAI3790741.1"/>
    <property type="molecule type" value="Genomic_DNA"/>
</dbReference>
<gene>
    <name evidence="1" type="ORF">L2E82_04014</name>
</gene>
<protein>
    <submittedName>
        <fullName evidence="1">Uncharacterized protein</fullName>
    </submittedName>
</protein>